<keyword evidence="2" id="KW-1185">Reference proteome</keyword>
<proteinExistence type="predicted"/>
<gene>
    <name evidence="1" type="ORF">HNP36_001729</name>
</gene>
<dbReference type="AlphaFoldDB" id="A0A841N0H8"/>
<reference evidence="1 2" key="1">
    <citation type="submission" date="2020-08" db="EMBL/GenBank/DDBJ databases">
        <title>Functional genomics of gut bacteria from endangered species of beetles.</title>
        <authorList>
            <person name="Carlos-Shanley C."/>
        </authorList>
    </citation>
    <scope>NUCLEOTIDE SEQUENCE [LARGE SCALE GENOMIC DNA]</scope>
    <source>
        <strain evidence="1 2">S00136</strain>
    </source>
</reference>
<evidence type="ECO:0008006" key="3">
    <source>
        <dbReference type="Google" id="ProtNLM"/>
    </source>
</evidence>
<dbReference type="Proteomes" id="UP000589738">
    <property type="component" value="Unassembled WGS sequence"/>
</dbReference>
<dbReference type="RefSeq" id="WP_184158434.1">
    <property type="nucleotide sequence ID" value="NZ_JACHLC010000001.1"/>
</dbReference>
<dbReference type="Gene3D" id="3.40.630.10">
    <property type="entry name" value="Zn peptidases"/>
    <property type="match status" value="1"/>
</dbReference>
<dbReference type="EMBL" id="JACHLC010000001">
    <property type="protein sequence ID" value="MBB6370676.1"/>
    <property type="molecule type" value="Genomic_DNA"/>
</dbReference>
<protein>
    <recommendedName>
        <fullName evidence="3">Zinc carboxypeptidase</fullName>
    </recommendedName>
</protein>
<evidence type="ECO:0000313" key="2">
    <source>
        <dbReference type="Proteomes" id="UP000589738"/>
    </source>
</evidence>
<name>A0A841N0H8_9FLAO</name>
<comment type="caution">
    <text evidence="1">The sequence shown here is derived from an EMBL/GenBank/DDBJ whole genome shotgun (WGS) entry which is preliminary data.</text>
</comment>
<dbReference type="SUPFAM" id="SSF53187">
    <property type="entry name" value="Zn-dependent exopeptidases"/>
    <property type="match status" value="1"/>
</dbReference>
<organism evidence="1 2">
    <name type="scientific">Chryseobacterium shigense</name>
    <dbReference type="NCBI Taxonomy" id="297244"/>
    <lineage>
        <taxon>Bacteria</taxon>
        <taxon>Pseudomonadati</taxon>
        <taxon>Bacteroidota</taxon>
        <taxon>Flavobacteriia</taxon>
        <taxon>Flavobacteriales</taxon>
        <taxon>Weeksellaceae</taxon>
        <taxon>Chryseobacterium group</taxon>
        <taxon>Chryseobacterium</taxon>
    </lineage>
</organism>
<accession>A0A841N0H8</accession>
<sequence length="374" mass="42683">MKKIAQITAFFACLYVFAQEIKKHDMSTVMQNFSKTLAEKNVWGKKIILGYNKNEEPIYAYYYNKGGTEADKAMIIAGVHGSEFYGMDVAMALKGELDKLKVNKFKWKVLIVPEVFKDNVQVGRQNIFKLNEGRKSCEECVDPNRQMPVAGQVYNIGDHIGYNNQEIEIENQYLLHATQKFNPSRIASLHCKNGGADWIPDEKIRNLYKQIGIYADPKTDNNSKALGFYDDSILPLRMAVTVKENGGIIFGNFVNENYARTVENSKEKYIFSKVTYLNPIYPQDSAAVEKGLEQYRSYKTKDSEGLSYGTWASTEIMNNGKLIKNAATILTVELPQYYFFFSKKDDVTTLDKEQVNKNTSAYVKALMNIFLENK</sequence>
<evidence type="ECO:0000313" key="1">
    <source>
        <dbReference type="EMBL" id="MBB6370676.1"/>
    </source>
</evidence>